<dbReference type="GO" id="GO:0005829">
    <property type="term" value="C:cytosol"/>
    <property type="evidence" value="ECO:0007669"/>
    <property type="project" value="TreeGrafter"/>
</dbReference>
<keyword evidence="2" id="KW-0520">NAD</keyword>
<dbReference type="AlphaFoldDB" id="A0A3E3DUE4"/>
<dbReference type="Gene3D" id="1.10.1040.10">
    <property type="entry name" value="N-(1-d-carboxylethyl)-l-norvaline Dehydrogenase, domain 2"/>
    <property type="match status" value="1"/>
</dbReference>
<dbReference type="RefSeq" id="WP_117447331.1">
    <property type="nucleotide sequence ID" value="NZ_JAQLXT010000052.1"/>
</dbReference>
<dbReference type="InterPro" id="IPR013328">
    <property type="entry name" value="6PGD_dom2"/>
</dbReference>
<evidence type="ECO:0000259" key="5">
    <source>
        <dbReference type="Pfam" id="PF08125"/>
    </source>
</evidence>
<dbReference type="PANTHER" id="PTHR30524:SF0">
    <property type="entry name" value="ALTRONATE OXIDOREDUCTASE-RELATED"/>
    <property type="match status" value="1"/>
</dbReference>
<gene>
    <name evidence="6" type="ORF">DXC78_12535</name>
</gene>
<dbReference type="Pfam" id="PF08125">
    <property type="entry name" value="Mannitol_dh_C"/>
    <property type="match status" value="1"/>
</dbReference>
<evidence type="ECO:0000256" key="2">
    <source>
        <dbReference type="ARBA" id="ARBA00023027"/>
    </source>
</evidence>
<evidence type="ECO:0000256" key="1">
    <source>
        <dbReference type="ARBA" id="ARBA00023002"/>
    </source>
</evidence>
<dbReference type="InterPro" id="IPR008927">
    <property type="entry name" value="6-PGluconate_DH-like_C_sf"/>
</dbReference>
<dbReference type="SUPFAM" id="SSF51735">
    <property type="entry name" value="NAD(P)-binding Rossmann-fold domains"/>
    <property type="match status" value="1"/>
</dbReference>
<evidence type="ECO:0000256" key="3">
    <source>
        <dbReference type="ARBA" id="ARBA00048615"/>
    </source>
</evidence>
<evidence type="ECO:0000259" key="4">
    <source>
        <dbReference type="Pfam" id="PF01232"/>
    </source>
</evidence>
<dbReference type="GO" id="GO:0008926">
    <property type="term" value="F:mannitol-1-phosphate 5-dehydrogenase activity"/>
    <property type="evidence" value="ECO:0007669"/>
    <property type="project" value="UniProtKB-EC"/>
</dbReference>
<dbReference type="SUPFAM" id="SSF48179">
    <property type="entry name" value="6-phosphogluconate dehydrogenase C-terminal domain-like"/>
    <property type="match status" value="1"/>
</dbReference>
<dbReference type="Pfam" id="PF01232">
    <property type="entry name" value="Mannitol_dh"/>
    <property type="match status" value="1"/>
</dbReference>
<name>A0A3E3DUE4_9FIRM</name>
<proteinExistence type="predicted"/>
<dbReference type="EMBL" id="QUSK01000045">
    <property type="protein sequence ID" value="RGD72765.1"/>
    <property type="molecule type" value="Genomic_DNA"/>
</dbReference>
<dbReference type="STRING" id="1123313.GCA_000420345_01391"/>
<comment type="caution">
    <text evidence="6">The sequence shown here is derived from an EMBL/GenBank/DDBJ whole genome shotgun (WGS) entry which is preliminary data.</text>
</comment>
<feature type="domain" description="Mannitol dehydrogenase C-terminal" evidence="5">
    <location>
        <begin position="188"/>
        <end position="327"/>
    </location>
</feature>
<evidence type="ECO:0000313" key="6">
    <source>
        <dbReference type="EMBL" id="RGD72765.1"/>
    </source>
</evidence>
<reference evidence="6 7" key="1">
    <citation type="submission" date="2018-08" db="EMBL/GenBank/DDBJ databases">
        <title>A genome reference for cultivated species of the human gut microbiota.</title>
        <authorList>
            <person name="Zou Y."/>
            <person name="Xue W."/>
            <person name="Luo G."/>
        </authorList>
    </citation>
    <scope>NUCLEOTIDE SEQUENCE [LARGE SCALE GENOMIC DNA]</scope>
    <source>
        <strain evidence="6 7">TF08-11</strain>
    </source>
</reference>
<dbReference type="Gene3D" id="3.40.50.720">
    <property type="entry name" value="NAD(P)-binding Rossmann-like Domain"/>
    <property type="match status" value="1"/>
</dbReference>
<dbReference type="Proteomes" id="UP000260721">
    <property type="component" value="Unassembled WGS sequence"/>
</dbReference>
<accession>A0A3E3DUE4</accession>
<dbReference type="InterPro" id="IPR013131">
    <property type="entry name" value="Mannitol_DH_N"/>
</dbReference>
<protein>
    <submittedName>
        <fullName evidence="6">Mannitol dehydrogenase</fullName>
    </submittedName>
</protein>
<dbReference type="InterPro" id="IPR036291">
    <property type="entry name" value="NAD(P)-bd_dom_sf"/>
</dbReference>
<comment type="catalytic activity">
    <reaction evidence="3">
        <text>D-mannitol 1-phosphate + NAD(+) = beta-D-fructose 6-phosphate + NADH + H(+)</text>
        <dbReference type="Rhea" id="RHEA:19661"/>
        <dbReference type="ChEBI" id="CHEBI:15378"/>
        <dbReference type="ChEBI" id="CHEBI:57540"/>
        <dbReference type="ChEBI" id="CHEBI:57634"/>
        <dbReference type="ChEBI" id="CHEBI:57945"/>
        <dbReference type="ChEBI" id="CHEBI:61381"/>
        <dbReference type="EC" id="1.1.1.17"/>
    </reaction>
</comment>
<keyword evidence="1" id="KW-0560">Oxidoreductase</keyword>
<dbReference type="PANTHER" id="PTHR30524">
    <property type="entry name" value="MANNITOL-1-PHOSPHATE 5-DEHYDROGENASE"/>
    <property type="match status" value="1"/>
</dbReference>
<feature type="domain" description="Mannitol dehydrogenase N-terminal" evidence="4">
    <location>
        <begin position="3"/>
        <end position="143"/>
    </location>
</feature>
<dbReference type="InterPro" id="IPR013118">
    <property type="entry name" value="Mannitol_DH_C"/>
</dbReference>
<organism evidence="6 7">
    <name type="scientific">Faecalicoccus pleomorphus</name>
    <dbReference type="NCBI Taxonomy" id="1323"/>
    <lineage>
        <taxon>Bacteria</taxon>
        <taxon>Bacillati</taxon>
        <taxon>Bacillota</taxon>
        <taxon>Erysipelotrichia</taxon>
        <taxon>Erysipelotrichales</taxon>
        <taxon>Erysipelotrichaceae</taxon>
        <taxon>Faecalicoccus</taxon>
    </lineage>
</organism>
<sequence>MKKAVVIGAGQTGRGYLVRFLFEKNYDITLIDKNERLIDYLQEDKAFCIHFYSKDRTPLYVHGLKAYLSYSKEAKQAIHDADIIFTSVGEQNLGDVAKQIQEGIAGREDKVVMLTAENGINPGKVLTNHLKDLGVKENFTVSMTAVFCSTVALDKTRLDILSMNEYYFPFDADALDEIDFEGAVPIHDFEKFLKRKIYTYNCLAGLISYCGYIKDYEVYGDAANDPDIAEMMDILLEDLNPALQDYFQITKEDQEEFAQRAMRKMKNKDILDFNVKNGRAAKRKLGPTERIMSPMKILKEHDKDTRIMEFVAAAALVYWEELQGNGSEPVLTKSPIETFCDINGLSVDDAMVKRVEKYYELIKANRHNICMKELVYSVE</sequence>
<evidence type="ECO:0000313" key="7">
    <source>
        <dbReference type="Proteomes" id="UP000260721"/>
    </source>
</evidence>
<dbReference type="GO" id="GO:0019592">
    <property type="term" value="P:mannitol catabolic process"/>
    <property type="evidence" value="ECO:0007669"/>
    <property type="project" value="TreeGrafter"/>
</dbReference>